<evidence type="ECO:0000313" key="2">
    <source>
        <dbReference type="EMBL" id="AOS66027.1"/>
    </source>
</evidence>
<reference evidence="3" key="1">
    <citation type="submission" date="2016-03" db="EMBL/GenBank/DDBJ databases">
        <title>Complete genome sequence of the type strain Actinoalloteichus hymeniacidonis DSM 45092.</title>
        <authorList>
            <person name="Schaffert L."/>
            <person name="Albersmeier A."/>
            <person name="Winkler A."/>
            <person name="Kalinowski J."/>
            <person name="Zotchev S."/>
            <person name="Ruckert C."/>
        </authorList>
    </citation>
    <scope>NUCLEOTIDE SEQUENCE [LARGE SCALE GENOMIC DNA]</scope>
    <source>
        <strain evidence="3">HPA177(T) (DSM 45092(T))</strain>
    </source>
</reference>
<sequence length="233" mass="24018">MLAAERVKLTSTGLSWWCAALAVVATVASTGFLLAELPADGVTVAQTQFGHLLGLLLIAVMAALSMTAEYRFGTIDATFQAVPNPASALVAKVFVVGAFAGVTGLAAAFGSWGLASVLRPGVALAIDQGAEWGRLFGVGPVYFLVAAIGISVGALVRRPARAIGVLAGWLLVFEWWLGGLASAAGAPVGLSPFALSDALLRFPAQRPWAPVLLIVEVASLVWLATIIAARRAR</sequence>
<feature type="transmembrane region" description="Helical" evidence="1">
    <location>
        <begin position="14"/>
        <end position="37"/>
    </location>
</feature>
<name>A0AAC9HUM1_9PSEU</name>
<evidence type="ECO:0000256" key="1">
    <source>
        <dbReference type="SAM" id="Phobius"/>
    </source>
</evidence>
<feature type="transmembrane region" description="Helical" evidence="1">
    <location>
        <begin position="89"/>
        <end position="115"/>
    </location>
</feature>
<feature type="transmembrane region" description="Helical" evidence="1">
    <location>
        <begin position="163"/>
        <end position="188"/>
    </location>
</feature>
<feature type="transmembrane region" description="Helical" evidence="1">
    <location>
        <begin position="208"/>
        <end position="229"/>
    </location>
</feature>
<organism evidence="2 3">
    <name type="scientific">Actinoalloteichus hymeniacidonis</name>
    <dbReference type="NCBI Taxonomy" id="340345"/>
    <lineage>
        <taxon>Bacteria</taxon>
        <taxon>Bacillati</taxon>
        <taxon>Actinomycetota</taxon>
        <taxon>Actinomycetes</taxon>
        <taxon>Pseudonocardiales</taxon>
        <taxon>Pseudonocardiaceae</taxon>
        <taxon>Actinoalloteichus</taxon>
    </lineage>
</organism>
<keyword evidence="3" id="KW-1185">Reference proteome</keyword>
<keyword evidence="1" id="KW-0812">Transmembrane</keyword>
<protein>
    <submittedName>
        <fullName evidence="2">ABC-2 family transporter protein</fullName>
    </submittedName>
</protein>
<dbReference type="Proteomes" id="UP000095210">
    <property type="component" value="Chromosome"/>
</dbReference>
<dbReference type="AlphaFoldDB" id="A0AAC9HUM1"/>
<accession>A0AAC9HUM1</accession>
<dbReference type="KEGG" id="ahm:TL08_26290"/>
<keyword evidence="1" id="KW-0472">Membrane</keyword>
<feature type="transmembrane region" description="Helical" evidence="1">
    <location>
        <begin position="135"/>
        <end position="156"/>
    </location>
</feature>
<gene>
    <name evidence="2" type="ORF">TL08_26290</name>
</gene>
<proteinExistence type="predicted"/>
<feature type="transmembrane region" description="Helical" evidence="1">
    <location>
        <begin position="49"/>
        <end position="68"/>
    </location>
</feature>
<keyword evidence="1" id="KW-1133">Transmembrane helix</keyword>
<dbReference type="EMBL" id="CP014859">
    <property type="protein sequence ID" value="AOS66027.1"/>
    <property type="molecule type" value="Genomic_DNA"/>
</dbReference>
<evidence type="ECO:0000313" key="3">
    <source>
        <dbReference type="Proteomes" id="UP000095210"/>
    </source>
</evidence>